<proteinExistence type="predicted"/>
<dbReference type="EMBL" id="CP018076">
    <property type="protein sequence ID" value="APE44965.1"/>
    <property type="molecule type" value="Genomic_DNA"/>
</dbReference>
<dbReference type="STRING" id="1917485.BOO69_17285"/>
<dbReference type="GO" id="GO:0003700">
    <property type="term" value="F:DNA-binding transcription factor activity"/>
    <property type="evidence" value="ECO:0007669"/>
    <property type="project" value="TreeGrafter"/>
</dbReference>
<organism evidence="6 7">
    <name type="scientific">Sulfitobacter alexandrii</name>
    <dbReference type="NCBI Taxonomy" id="1917485"/>
    <lineage>
        <taxon>Bacteria</taxon>
        <taxon>Pseudomonadati</taxon>
        <taxon>Pseudomonadota</taxon>
        <taxon>Alphaproteobacteria</taxon>
        <taxon>Rhodobacterales</taxon>
        <taxon>Roseobacteraceae</taxon>
        <taxon>Sulfitobacter</taxon>
    </lineage>
</organism>
<keyword evidence="7" id="KW-1185">Reference proteome</keyword>
<dbReference type="Pfam" id="PF00440">
    <property type="entry name" value="TetR_N"/>
    <property type="match status" value="1"/>
</dbReference>
<evidence type="ECO:0000256" key="4">
    <source>
        <dbReference type="PROSITE-ProRule" id="PRU00335"/>
    </source>
</evidence>
<protein>
    <recommendedName>
        <fullName evidence="5">HTH tetR-type domain-containing protein</fullName>
    </recommendedName>
</protein>
<reference evidence="6 7" key="1">
    <citation type="submission" date="2016-11" db="EMBL/GenBank/DDBJ databases">
        <title>Complete genome sequence of Sulfitobacter sp. AM1-D1, a toxic bacteria associated with marine dinoflagellate Alexandrium minutum in East China Sea.</title>
        <authorList>
            <person name="Yang Q."/>
            <person name="Zhang X."/>
            <person name="Tian X."/>
        </authorList>
    </citation>
    <scope>NUCLEOTIDE SEQUENCE [LARGE SCALE GENOMIC DNA]</scope>
    <source>
        <strain evidence="6 7">AM1-D1</strain>
    </source>
</reference>
<gene>
    <name evidence="6" type="ORF">BOO69_17285</name>
</gene>
<dbReference type="InterPro" id="IPR009057">
    <property type="entry name" value="Homeodomain-like_sf"/>
</dbReference>
<dbReference type="InterPro" id="IPR036271">
    <property type="entry name" value="Tet_transcr_reg_TetR-rel_C_sf"/>
</dbReference>
<dbReference type="AlphaFoldDB" id="A0A1J0WKZ7"/>
<dbReference type="InterPro" id="IPR050109">
    <property type="entry name" value="HTH-type_TetR-like_transc_reg"/>
</dbReference>
<keyword evidence="3" id="KW-0804">Transcription</keyword>
<dbReference type="SUPFAM" id="SSF46689">
    <property type="entry name" value="Homeodomain-like"/>
    <property type="match status" value="1"/>
</dbReference>
<dbReference type="PANTHER" id="PTHR30055:SF234">
    <property type="entry name" value="HTH-TYPE TRANSCRIPTIONAL REGULATOR BETI"/>
    <property type="match status" value="1"/>
</dbReference>
<keyword evidence="2 4" id="KW-0238">DNA-binding</keyword>
<dbReference type="SUPFAM" id="SSF48498">
    <property type="entry name" value="Tetracyclin repressor-like, C-terminal domain"/>
    <property type="match status" value="1"/>
</dbReference>
<dbReference type="Gene3D" id="1.10.357.10">
    <property type="entry name" value="Tetracycline Repressor, domain 2"/>
    <property type="match status" value="1"/>
</dbReference>
<dbReference type="KEGG" id="suam:BOO69_17285"/>
<evidence type="ECO:0000259" key="5">
    <source>
        <dbReference type="PROSITE" id="PS50977"/>
    </source>
</evidence>
<dbReference type="InterPro" id="IPR001647">
    <property type="entry name" value="HTH_TetR"/>
</dbReference>
<feature type="DNA-binding region" description="H-T-H motif" evidence="4">
    <location>
        <begin position="50"/>
        <end position="69"/>
    </location>
</feature>
<evidence type="ECO:0000256" key="1">
    <source>
        <dbReference type="ARBA" id="ARBA00023015"/>
    </source>
</evidence>
<dbReference type="GO" id="GO:0000976">
    <property type="term" value="F:transcription cis-regulatory region binding"/>
    <property type="evidence" value="ECO:0007669"/>
    <property type="project" value="TreeGrafter"/>
</dbReference>
<sequence>MESAEAPNLIEILDARAENARDRPKRQRTRLALLAATAHELEENGYAKLTIEGIVKRAGLARGTFYLYFPNRAEAAVAVRRSFTATLRKFRPRGAGSLSRHEAIYRMNRFYVAFYASNARLLAGNSALFNDRPDLVASRDAINQRWAIILLRDIRRREPDCWFLEVDERKALLALRFVILMADEALRMTYIDPPPTIRELDQTQEDVTEVLTTLWYRCIYGRDAETLQPV</sequence>
<dbReference type="PRINTS" id="PR00455">
    <property type="entry name" value="HTHTETR"/>
</dbReference>
<evidence type="ECO:0000256" key="2">
    <source>
        <dbReference type="ARBA" id="ARBA00023125"/>
    </source>
</evidence>
<dbReference type="PROSITE" id="PS50977">
    <property type="entry name" value="HTH_TETR_2"/>
    <property type="match status" value="1"/>
</dbReference>
<evidence type="ECO:0000313" key="7">
    <source>
        <dbReference type="Proteomes" id="UP000181897"/>
    </source>
</evidence>
<keyword evidence="1" id="KW-0805">Transcription regulation</keyword>
<evidence type="ECO:0000256" key="3">
    <source>
        <dbReference type="ARBA" id="ARBA00023163"/>
    </source>
</evidence>
<dbReference type="Gene3D" id="1.10.10.60">
    <property type="entry name" value="Homeodomain-like"/>
    <property type="match status" value="1"/>
</dbReference>
<evidence type="ECO:0000313" key="6">
    <source>
        <dbReference type="EMBL" id="APE44965.1"/>
    </source>
</evidence>
<dbReference type="Proteomes" id="UP000181897">
    <property type="component" value="Chromosome"/>
</dbReference>
<name>A0A1J0WKZ7_9RHOB</name>
<dbReference type="PANTHER" id="PTHR30055">
    <property type="entry name" value="HTH-TYPE TRANSCRIPTIONAL REGULATOR RUTR"/>
    <property type="match status" value="1"/>
</dbReference>
<accession>A0A1J0WKZ7</accession>
<feature type="domain" description="HTH tetR-type" evidence="5">
    <location>
        <begin position="27"/>
        <end position="87"/>
    </location>
</feature>